<feature type="non-terminal residue" evidence="2">
    <location>
        <position position="1"/>
    </location>
</feature>
<keyword evidence="3" id="KW-1185">Reference proteome</keyword>
<evidence type="ECO:0000313" key="2">
    <source>
        <dbReference type="EMBL" id="GMT09764.1"/>
    </source>
</evidence>
<feature type="compositionally biased region" description="Polar residues" evidence="1">
    <location>
        <begin position="65"/>
        <end position="75"/>
    </location>
</feature>
<proteinExistence type="predicted"/>
<dbReference type="EMBL" id="BTSY01000001">
    <property type="protein sequence ID" value="GMT09764.1"/>
    <property type="molecule type" value="Genomic_DNA"/>
</dbReference>
<sequence>AELGQFGLGYDSAGFCDTGNLPVEGCLHVASTTARVGESTDSRSALFVSHRRSGAVSGASSRCSNLHTTHSTSGRTGEVGGLKPGTPIGTDSDEEKKGENLGEHRVEEKRRGD</sequence>
<name>A0AAV5UTV9_9BILA</name>
<feature type="compositionally biased region" description="Basic and acidic residues" evidence="1">
    <location>
        <begin position="94"/>
        <end position="113"/>
    </location>
</feature>
<feature type="compositionally biased region" description="Low complexity" evidence="1">
    <location>
        <begin position="55"/>
        <end position="64"/>
    </location>
</feature>
<comment type="caution">
    <text evidence="2">The sequence shown here is derived from an EMBL/GenBank/DDBJ whole genome shotgun (WGS) entry which is preliminary data.</text>
</comment>
<reference evidence="2" key="1">
    <citation type="submission" date="2023-10" db="EMBL/GenBank/DDBJ databases">
        <title>Genome assembly of Pristionchus species.</title>
        <authorList>
            <person name="Yoshida K."/>
            <person name="Sommer R.J."/>
        </authorList>
    </citation>
    <scope>NUCLEOTIDE SEQUENCE</scope>
    <source>
        <strain evidence="2">RS5133</strain>
    </source>
</reference>
<protein>
    <submittedName>
        <fullName evidence="2">Uncharacterized protein</fullName>
    </submittedName>
</protein>
<evidence type="ECO:0000256" key="1">
    <source>
        <dbReference type="SAM" id="MobiDB-lite"/>
    </source>
</evidence>
<accession>A0AAV5UTV9</accession>
<gene>
    <name evidence="2" type="ORF">PFISCL1PPCAC_1061</name>
</gene>
<evidence type="ECO:0000313" key="3">
    <source>
        <dbReference type="Proteomes" id="UP001432322"/>
    </source>
</evidence>
<feature type="region of interest" description="Disordered" evidence="1">
    <location>
        <begin position="55"/>
        <end position="113"/>
    </location>
</feature>
<dbReference type="AlphaFoldDB" id="A0AAV5UTV9"/>
<dbReference type="Proteomes" id="UP001432322">
    <property type="component" value="Unassembled WGS sequence"/>
</dbReference>
<organism evidence="2 3">
    <name type="scientific">Pristionchus fissidentatus</name>
    <dbReference type="NCBI Taxonomy" id="1538716"/>
    <lineage>
        <taxon>Eukaryota</taxon>
        <taxon>Metazoa</taxon>
        <taxon>Ecdysozoa</taxon>
        <taxon>Nematoda</taxon>
        <taxon>Chromadorea</taxon>
        <taxon>Rhabditida</taxon>
        <taxon>Rhabditina</taxon>
        <taxon>Diplogasteromorpha</taxon>
        <taxon>Diplogasteroidea</taxon>
        <taxon>Neodiplogasteridae</taxon>
        <taxon>Pristionchus</taxon>
    </lineage>
</organism>